<dbReference type="Pfam" id="PF00027">
    <property type="entry name" value="cNMP_binding"/>
    <property type="match status" value="1"/>
</dbReference>
<dbReference type="GO" id="GO:0005829">
    <property type="term" value="C:cytosol"/>
    <property type="evidence" value="ECO:0007669"/>
    <property type="project" value="TreeGrafter"/>
</dbReference>
<evidence type="ECO:0000259" key="4">
    <source>
        <dbReference type="PROSITE" id="PS51063"/>
    </source>
</evidence>
<keyword evidence="5" id="KW-0418">Kinase</keyword>
<feature type="domain" description="HTH crp-type" evidence="4">
    <location>
        <begin position="149"/>
        <end position="218"/>
    </location>
</feature>
<dbReference type="SUPFAM" id="SSF51206">
    <property type="entry name" value="cAMP-binding domain-like"/>
    <property type="match status" value="1"/>
</dbReference>
<reference evidence="5 6" key="1">
    <citation type="submission" date="2016-11" db="EMBL/GenBank/DDBJ databases">
        <authorList>
            <person name="Jaros S."/>
            <person name="Januszkiewicz K."/>
            <person name="Wedrychowicz H."/>
        </authorList>
    </citation>
    <scope>NUCLEOTIDE SEQUENCE [LARGE SCALE GENOMIC DNA]</scope>
    <source>
        <strain evidence="5 6">DSM 3089</strain>
    </source>
</reference>
<dbReference type="AlphaFoldDB" id="A0A1M5Y2K0"/>
<dbReference type="InterPro" id="IPR036390">
    <property type="entry name" value="WH_DNA-bd_sf"/>
</dbReference>
<dbReference type="Gene3D" id="2.60.120.10">
    <property type="entry name" value="Jelly Rolls"/>
    <property type="match status" value="1"/>
</dbReference>
<dbReference type="PANTHER" id="PTHR24567">
    <property type="entry name" value="CRP FAMILY TRANSCRIPTIONAL REGULATORY PROTEIN"/>
    <property type="match status" value="1"/>
</dbReference>
<evidence type="ECO:0000256" key="3">
    <source>
        <dbReference type="ARBA" id="ARBA00023163"/>
    </source>
</evidence>
<dbReference type="InterPro" id="IPR036388">
    <property type="entry name" value="WH-like_DNA-bd_sf"/>
</dbReference>
<gene>
    <name evidence="5" type="ORF">SAMN02745196_02595</name>
</gene>
<dbReference type="Gene3D" id="1.10.10.10">
    <property type="entry name" value="Winged helix-like DNA-binding domain superfamily/Winged helix DNA-binding domain"/>
    <property type="match status" value="1"/>
</dbReference>
<dbReference type="GO" id="GO:0003677">
    <property type="term" value="F:DNA binding"/>
    <property type="evidence" value="ECO:0007669"/>
    <property type="project" value="UniProtKB-KW"/>
</dbReference>
<dbReference type="CDD" id="cd00038">
    <property type="entry name" value="CAP_ED"/>
    <property type="match status" value="1"/>
</dbReference>
<evidence type="ECO:0000313" key="6">
    <source>
        <dbReference type="Proteomes" id="UP000184526"/>
    </source>
</evidence>
<dbReference type="Pfam" id="PF13545">
    <property type="entry name" value="HTH_Crp_2"/>
    <property type="match status" value="1"/>
</dbReference>
<evidence type="ECO:0000313" key="5">
    <source>
        <dbReference type="EMBL" id="SHI06149.1"/>
    </source>
</evidence>
<name>A0A1M5Y2K0_9CLOT</name>
<keyword evidence="3" id="KW-0804">Transcription</keyword>
<dbReference type="Proteomes" id="UP000184526">
    <property type="component" value="Unassembled WGS sequence"/>
</dbReference>
<keyword evidence="1" id="KW-0805">Transcription regulation</keyword>
<accession>A0A1M5Y2K0</accession>
<keyword evidence="2" id="KW-0238">DNA-binding</keyword>
<dbReference type="EMBL" id="FQXP01000011">
    <property type="protein sequence ID" value="SHI06149.1"/>
    <property type="molecule type" value="Genomic_DNA"/>
</dbReference>
<evidence type="ECO:0000256" key="1">
    <source>
        <dbReference type="ARBA" id="ARBA00023015"/>
    </source>
</evidence>
<dbReference type="PANTHER" id="PTHR24567:SF26">
    <property type="entry name" value="REGULATORY PROTEIN YEIL"/>
    <property type="match status" value="1"/>
</dbReference>
<dbReference type="InterPro" id="IPR000595">
    <property type="entry name" value="cNMP-bd_dom"/>
</dbReference>
<evidence type="ECO:0000256" key="2">
    <source>
        <dbReference type="ARBA" id="ARBA00023125"/>
    </source>
</evidence>
<protein>
    <submittedName>
        <fullName evidence="5">cAMP-binding domain of CRP or a regulatory subunit of cAMP-dependent protein kinases</fullName>
    </submittedName>
</protein>
<dbReference type="SUPFAM" id="SSF46785">
    <property type="entry name" value="Winged helix' DNA-binding domain"/>
    <property type="match status" value="1"/>
</dbReference>
<dbReference type="InterPro" id="IPR014710">
    <property type="entry name" value="RmlC-like_jellyroll"/>
</dbReference>
<proteinExistence type="predicted"/>
<keyword evidence="6" id="KW-1185">Reference proteome</keyword>
<dbReference type="InterPro" id="IPR050397">
    <property type="entry name" value="Env_Response_Regulators"/>
</dbReference>
<keyword evidence="5" id="KW-0808">Transferase</keyword>
<dbReference type="InterPro" id="IPR012318">
    <property type="entry name" value="HTH_CRP"/>
</dbReference>
<dbReference type="PROSITE" id="PS51063">
    <property type="entry name" value="HTH_CRP_2"/>
    <property type="match status" value="1"/>
</dbReference>
<dbReference type="STRING" id="1121306.SAMN02745196_02595"/>
<dbReference type="GO" id="GO:0016301">
    <property type="term" value="F:kinase activity"/>
    <property type="evidence" value="ECO:0007669"/>
    <property type="project" value="UniProtKB-KW"/>
</dbReference>
<sequence>MKKIINEKLKNNYIDKYSLREYLNLNLIESCELHIFDKNELISTINEEMHYMYFLVHGKAKVYTLLSTGKSLLICFNKPLSIIGDIEFMDNNLADCNVLTLEESICLALPIDKIKEFAYEDQNFLKFIITSLHKKLRNNSTYSAINMLYPLENRFASYILSILPSTSLDSLIIEIEGVTHISELLGSSYRHLNRVIKTLSDKNILKKEKNIIRILNLEDLKSLANDLYK</sequence>
<organism evidence="5 6">
    <name type="scientific">Clostridium collagenovorans DSM 3089</name>
    <dbReference type="NCBI Taxonomy" id="1121306"/>
    <lineage>
        <taxon>Bacteria</taxon>
        <taxon>Bacillati</taxon>
        <taxon>Bacillota</taxon>
        <taxon>Clostridia</taxon>
        <taxon>Eubacteriales</taxon>
        <taxon>Clostridiaceae</taxon>
        <taxon>Clostridium</taxon>
    </lineage>
</organism>
<dbReference type="GO" id="GO:0003700">
    <property type="term" value="F:DNA-binding transcription factor activity"/>
    <property type="evidence" value="ECO:0007669"/>
    <property type="project" value="TreeGrafter"/>
</dbReference>
<dbReference type="RefSeq" id="WP_072832439.1">
    <property type="nucleotide sequence ID" value="NZ_FQXP01000011.1"/>
</dbReference>
<dbReference type="OrthoDB" id="581021at2"/>
<dbReference type="InterPro" id="IPR018490">
    <property type="entry name" value="cNMP-bd_dom_sf"/>
</dbReference>